<feature type="compositionally biased region" description="Basic and acidic residues" evidence="1">
    <location>
        <begin position="186"/>
        <end position="195"/>
    </location>
</feature>
<comment type="caution">
    <text evidence="2">The sequence shown here is derived from an EMBL/GenBank/DDBJ whole genome shotgun (WGS) entry which is preliminary data.</text>
</comment>
<accession>A0AAD6ISB2</accession>
<sequence>MSESQQAKQRRTIARRNLLLESIDTIANSDDLESQEAQEARNELHASFQILLDDIYRCTYGVKYVHGRSKVSFRTLQSLSQTVVDQSAFYPMSVLYQEIFRFRSSVLALVVGMPAESHPSTILKVTYASNRFVVTPMPGFPESRKQPRIPNHRGLLTEGQNEKGMQRKRSSPNLDTVDEESSSDDSVNKRLKEEPAENLYM</sequence>
<evidence type="ECO:0000313" key="2">
    <source>
        <dbReference type="EMBL" id="KAJ6257623.1"/>
    </source>
</evidence>
<gene>
    <name evidence="2" type="ORF">Dda_7410</name>
</gene>
<keyword evidence="3" id="KW-1185">Reference proteome</keyword>
<dbReference type="EMBL" id="JAQGDS010000010">
    <property type="protein sequence ID" value="KAJ6257623.1"/>
    <property type="molecule type" value="Genomic_DNA"/>
</dbReference>
<proteinExistence type="predicted"/>
<dbReference type="AlphaFoldDB" id="A0AAD6ISB2"/>
<organism evidence="2 3">
    <name type="scientific">Drechslerella dactyloides</name>
    <name type="common">Nematode-trapping fungus</name>
    <name type="synonym">Arthrobotrys dactyloides</name>
    <dbReference type="NCBI Taxonomy" id="74499"/>
    <lineage>
        <taxon>Eukaryota</taxon>
        <taxon>Fungi</taxon>
        <taxon>Dikarya</taxon>
        <taxon>Ascomycota</taxon>
        <taxon>Pezizomycotina</taxon>
        <taxon>Orbiliomycetes</taxon>
        <taxon>Orbiliales</taxon>
        <taxon>Orbiliaceae</taxon>
        <taxon>Drechslerella</taxon>
    </lineage>
</organism>
<dbReference type="Proteomes" id="UP001221413">
    <property type="component" value="Unassembled WGS sequence"/>
</dbReference>
<name>A0AAD6ISB2_DREDA</name>
<protein>
    <submittedName>
        <fullName evidence="2">Uncharacterized protein</fullName>
    </submittedName>
</protein>
<reference evidence="2" key="1">
    <citation type="submission" date="2023-01" db="EMBL/GenBank/DDBJ databases">
        <title>The chitinases involved in constricting ring structure development in the nematode-trapping fungus Drechslerella dactyloides.</title>
        <authorList>
            <person name="Wang R."/>
            <person name="Zhang L."/>
            <person name="Tang P."/>
            <person name="Li S."/>
            <person name="Liang L."/>
        </authorList>
    </citation>
    <scope>NUCLEOTIDE SEQUENCE</scope>
    <source>
        <strain evidence="2">YMF1.00031</strain>
    </source>
</reference>
<evidence type="ECO:0000256" key="1">
    <source>
        <dbReference type="SAM" id="MobiDB-lite"/>
    </source>
</evidence>
<evidence type="ECO:0000313" key="3">
    <source>
        <dbReference type="Proteomes" id="UP001221413"/>
    </source>
</evidence>
<feature type="region of interest" description="Disordered" evidence="1">
    <location>
        <begin position="138"/>
        <end position="201"/>
    </location>
</feature>